<proteinExistence type="predicted"/>
<dbReference type="EMBL" id="AKHW03001485">
    <property type="protein sequence ID" value="KYO41965.1"/>
    <property type="molecule type" value="Genomic_DNA"/>
</dbReference>
<name>A0A151NZW9_ALLMI</name>
<evidence type="ECO:0000313" key="2">
    <source>
        <dbReference type="Proteomes" id="UP000050525"/>
    </source>
</evidence>
<keyword evidence="2" id="KW-1185">Reference proteome</keyword>
<sequence length="70" mass="8044">MVLLMFKFSLKAVPDETANLVSTTPHLESHRQCLVKLLQGCCQRLDYGFNRCIQKSLSYYQVQGIITDYS</sequence>
<accession>A0A151NZW9</accession>
<dbReference type="AlphaFoldDB" id="A0A151NZW9"/>
<comment type="caution">
    <text evidence="1">The sequence shown here is derived from an EMBL/GenBank/DDBJ whole genome shotgun (WGS) entry which is preliminary data.</text>
</comment>
<evidence type="ECO:0000313" key="1">
    <source>
        <dbReference type="EMBL" id="KYO41965.1"/>
    </source>
</evidence>
<dbReference type="Proteomes" id="UP000050525">
    <property type="component" value="Unassembled WGS sequence"/>
</dbReference>
<organism evidence="1 2">
    <name type="scientific">Alligator mississippiensis</name>
    <name type="common">American alligator</name>
    <dbReference type="NCBI Taxonomy" id="8496"/>
    <lineage>
        <taxon>Eukaryota</taxon>
        <taxon>Metazoa</taxon>
        <taxon>Chordata</taxon>
        <taxon>Craniata</taxon>
        <taxon>Vertebrata</taxon>
        <taxon>Euteleostomi</taxon>
        <taxon>Archelosauria</taxon>
        <taxon>Archosauria</taxon>
        <taxon>Crocodylia</taxon>
        <taxon>Alligatoridae</taxon>
        <taxon>Alligatorinae</taxon>
        <taxon>Alligator</taxon>
    </lineage>
</organism>
<gene>
    <name evidence="1" type="ORF">Y1Q_0002625</name>
</gene>
<protein>
    <submittedName>
        <fullName evidence="1">Uncharacterized protein</fullName>
    </submittedName>
</protein>
<reference evidence="1 2" key="1">
    <citation type="journal article" date="2012" name="Genome Biol.">
        <title>Sequencing three crocodilian genomes to illuminate the evolution of archosaurs and amniotes.</title>
        <authorList>
            <person name="St John J.A."/>
            <person name="Braun E.L."/>
            <person name="Isberg S.R."/>
            <person name="Miles L.G."/>
            <person name="Chong A.Y."/>
            <person name="Gongora J."/>
            <person name="Dalzell P."/>
            <person name="Moran C."/>
            <person name="Bed'hom B."/>
            <person name="Abzhanov A."/>
            <person name="Burgess S.C."/>
            <person name="Cooksey A.M."/>
            <person name="Castoe T.A."/>
            <person name="Crawford N.G."/>
            <person name="Densmore L.D."/>
            <person name="Drew J.C."/>
            <person name="Edwards S.V."/>
            <person name="Faircloth B.C."/>
            <person name="Fujita M.K."/>
            <person name="Greenwold M.J."/>
            <person name="Hoffmann F.G."/>
            <person name="Howard J.M."/>
            <person name="Iguchi T."/>
            <person name="Janes D.E."/>
            <person name="Khan S.Y."/>
            <person name="Kohno S."/>
            <person name="de Koning A.J."/>
            <person name="Lance S.L."/>
            <person name="McCarthy F.M."/>
            <person name="McCormack J.E."/>
            <person name="Merchant M.E."/>
            <person name="Peterson D.G."/>
            <person name="Pollock D.D."/>
            <person name="Pourmand N."/>
            <person name="Raney B.J."/>
            <person name="Roessler K.A."/>
            <person name="Sanford J.R."/>
            <person name="Sawyer R.H."/>
            <person name="Schmidt C.J."/>
            <person name="Triplett E.W."/>
            <person name="Tuberville T.D."/>
            <person name="Venegas-Anaya M."/>
            <person name="Howard J.T."/>
            <person name="Jarvis E.D."/>
            <person name="Guillette L.J.Jr."/>
            <person name="Glenn T.C."/>
            <person name="Green R.E."/>
            <person name="Ray D.A."/>
        </authorList>
    </citation>
    <scope>NUCLEOTIDE SEQUENCE [LARGE SCALE GENOMIC DNA]</scope>
    <source>
        <strain evidence="1">KSC_2009_1</strain>
    </source>
</reference>